<organism evidence="1 2">
    <name type="scientific">Thermococcus eurythermalis</name>
    <dbReference type="NCBI Taxonomy" id="1505907"/>
    <lineage>
        <taxon>Archaea</taxon>
        <taxon>Methanobacteriati</taxon>
        <taxon>Methanobacteriota</taxon>
        <taxon>Thermococci</taxon>
        <taxon>Thermococcales</taxon>
        <taxon>Thermococcaceae</taxon>
        <taxon>Thermococcus</taxon>
    </lineage>
</organism>
<dbReference type="AlphaFoldDB" id="A0A097QSH4"/>
<dbReference type="EMBL" id="CP008887">
    <property type="protein sequence ID" value="AIU69445.1"/>
    <property type="molecule type" value="Genomic_DNA"/>
</dbReference>
<name>A0A097QSH4_9EURY</name>
<keyword evidence="2" id="KW-1185">Reference proteome</keyword>
<dbReference type="Proteomes" id="UP000029980">
    <property type="component" value="Chromosome"/>
</dbReference>
<dbReference type="Pfam" id="PF19022">
    <property type="entry name" value="DUF5748"/>
    <property type="match status" value="1"/>
</dbReference>
<dbReference type="InterPro" id="IPR043960">
    <property type="entry name" value="DUF5748"/>
</dbReference>
<reference evidence="1 2" key="1">
    <citation type="journal article" date="2015" name="Int. J. Syst. Evol. Microbiol.">
        <title>Thermococcus eurythermalis sp. nov., a conditional piezophilic hyperthermophilic archaeon with a wide temperature range isolated from an oil-immersed chimney in the Guaymas Basin.</title>
        <authorList>
            <person name="Zhao W."/>
            <person name="Zeng X."/>
            <person name="Xiao X."/>
        </authorList>
    </citation>
    <scope>NUCLEOTIDE SEQUENCE [LARGE SCALE GENOMIC DNA]</scope>
    <source>
        <strain evidence="1 2">A501</strain>
    </source>
</reference>
<dbReference type="Gene3D" id="3.30.720.70">
    <property type="match status" value="1"/>
</dbReference>
<gene>
    <name evidence="1" type="ORF">TEU_03275</name>
</gene>
<dbReference type="GeneID" id="25152456"/>
<dbReference type="OrthoDB" id="84637at2157"/>
<dbReference type="KEGG" id="teu:TEU_03275"/>
<sequence length="103" mass="12260">MHFEVVKEFLEEIGADWTELEGEIHLEPEVFYEVWKYVGQPELKTHVIEDEVVEPGSYDPPEMKYTDVKKVKVKKVYFETLDGKRIVTDYSEFQRIMKEKKSA</sequence>
<accession>A0A097QSH4</accession>
<evidence type="ECO:0000313" key="1">
    <source>
        <dbReference type="EMBL" id="AIU69445.1"/>
    </source>
</evidence>
<evidence type="ECO:0000313" key="2">
    <source>
        <dbReference type="Proteomes" id="UP000029980"/>
    </source>
</evidence>
<dbReference type="RefSeq" id="WP_050002423.1">
    <property type="nucleotide sequence ID" value="NZ_CP008887.1"/>
</dbReference>
<dbReference type="HOGENOM" id="CLU_2257500_0_0_2"/>
<proteinExistence type="predicted"/>
<protein>
    <submittedName>
        <fullName evidence="1">Uncharacterized protein</fullName>
    </submittedName>
</protein>